<protein>
    <submittedName>
        <fullName evidence="3">Response regulator</fullName>
    </submittedName>
</protein>
<dbReference type="PROSITE" id="PS50110">
    <property type="entry name" value="RESPONSE_REGULATORY"/>
    <property type="match status" value="1"/>
</dbReference>
<sequence length="201" mass="22583">MDKHYGHIVANILTKNGYLISDVARKLKVNTKTVHNWLQTKNLNVTVISSIGSAIDYDFRSQLPEVFVNKRPSKIFIVDDAELDSVIVKIGLKQVLGNLDIEVFNNGDAAINKLLEISINDPSLFPDYIFLDLNMPIMGGWEFLEAYHQLDIDPQNKIRIFILSSSISSSDVFRAISNPLISTFLSKPIELKTIRSIFCGA</sequence>
<evidence type="ECO:0000256" key="1">
    <source>
        <dbReference type="PROSITE-ProRule" id="PRU00169"/>
    </source>
</evidence>
<dbReference type="InterPro" id="IPR011006">
    <property type="entry name" value="CheY-like_superfamily"/>
</dbReference>
<dbReference type="EMBL" id="SOZE01000003">
    <property type="protein sequence ID" value="TFF39817.1"/>
    <property type="molecule type" value="Genomic_DNA"/>
</dbReference>
<dbReference type="Pfam" id="PF00072">
    <property type="entry name" value="Response_reg"/>
    <property type="match status" value="1"/>
</dbReference>
<gene>
    <name evidence="3" type="ORF">E2R66_05495</name>
</gene>
<dbReference type="AlphaFoldDB" id="A0A4Y8SMS2"/>
<feature type="domain" description="Response regulatory" evidence="2">
    <location>
        <begin position="74"/>
        <end position="201"/>
    </location>
</feature>
<dbReference type="SUPFAM" id="SSF52172">
    <property type="entry name" value="CheY-like"/>
    <property type="match status" value="1"/>
</dbReference>
<keyword evidence="4" id="KW-1185">Reference proteome</keyword>
<dbReference type="SMART" id="SM00448">
    <property type="entry name" value="REC"/>
    <property type="match status" value="1"/>
</dbReference>
<accession>A0A4Y8SMS2</accession>
<evidence type="ECO:0000313" key="3">
    <source>
        <dbReference type="EMBL" id="TFF39817.1"/>
    </source>
</evidence>
<dbReference type="InterPro" id="IPR001789">
    <property type="entry name" value="Sig_transdc_resp-reg_receiver"/>
</dbReference>
<proteinExistence type="predicted"/>
<dbReference type="GO" id="GO:0000160">
    <property type="term" value="P:phosphorelay signal transduction system"/>
    <property type="evidence" value="ECO:0007669"/>
    <property type="project" value="InterPro"/>
</dbReference>
<dbReference type="PANTHER" id="PTHR44520">
    <property type="entry name" value="RESPONSE REGULATOR RCP1-RELATED"/>
    <property type="match status" value="1"/>
</dbReference>
<name>A0A4Y8SMS2_9SPHI</name>
<dbReference type="Proteomes" id="UP000297540">
    <property type="component" value="Unassembled WGS sequence"/>
</dbReference>
<organism evidence="3 4">
    <name type="scientific">Mucilaginibacter psychrotolerans</name>
    <dbReference type="NCBI Taxonomy" id="1524096"/>
    <lineage>
        <taxon>Bacteria</taxon>
        <taxon>Pseudomonadati</taxon>
        <taxon>Bacteroidota</taxon>
        <taxon>Sphingobacteriia</taxon>
        <taxon>Sphingobacteriales</taxon>
        <taxon>Sphingobacteriaceae</taxon>
        <taxon>Mucilaginibacter</taxon>
    </lineage>
</organism>
<comment type="caution">
    <text evidence="3">The sequence shown here is derived from an EMBL/GenBank/DDBJ whole genome shotgun (WGS) entry which is preliminary data.</text>
</comment>
<dbReference type="Gene3D" id="3.40.50.2300">
    <property type="match status" value="1"/>
</dbReference>
<reference evidence="3 4" key="1">
    <citation type="journal article" date="2017" name="Int. J. Syst. Evol. Microbiol.">
        <title>Mucilaginibacterpsychrotolerans sp. nov., isolated from peatlands.</title>
        <authorList>
            <person name="Deng Y."/>
            <person name="Shen L."/>
            <person name="Xu B."/>
            <person name="Liu Y."/>
            <person name="Gu Z."/>
            <person name="Liu H."/>
            <person name="Zhou Y."/>
        </authorList>
    </citation>
    <scope>NUCLEOTIDE SEQUENCE [LARGE SCALE GENOMIC DNA]</scope>
    <source>
        <strain evidence="3 4">NH7-4</strain>
    </source>
</reference>
<dbReference type="OrthoDB" id="1524091at2"/>
<dbReference type="InterPro" id="IPR052893">
    <property type="entry name" value="TCS_response_regulator"/>
</dbReference>
<dbReference type="RefSeq" id="WP_133227455.1">
    <property type="nucleotide sequence ID" value="NZ_SOZE01000003.1"/>
</dbReference>
<dbReference type="PANTHER" id="PTHR44520:SF2">
    <property type="entry name" value="RESPONSE REGULATOR RCP1"/>
    <property type="match status" value="1"/>
</dbReference>
<feature type="modified residue" description="4-aspartylphosphate" evidence="1">
    <location>
        <position position="132"/>
    </location>
</feature>
<evidence type="ECO:0000259" key="2">
    <source>
        <dbReference type="PROSITE" id="PS50110"/>
    </source>
</evidence>
<evidence type="ECO:0000313" key="4">
    <source>
        <dbReference type="Proteomes" id="UP000297540"/>
    </source>
</evidence>
<keyword evidence="1" id="KW-0597">Phosphoprotein</keyword>